<evidence type="ECO:0000256" key="1">
    <source>
        <dbReference type="ARBA" id="ARBA00004651"/>
    </source>
</evidence>
<feature type="transmembrane region" description="Helical" evidence="12">
    <location>
        <begin position="539"/>
        <end position="562"/>
    </location>
</feature>
<dbReference type="PANTHER" id="PTHR21522:SF32">
    <property type="entry name" value="OTOPETRIN-2"/>
    <property type="match status" value="1"/>
</dbReference>
<dbReference type="EMBL" id="MTYJ01000058">
    <property type="protein sequence ID" value="OQV17610.1"/>
    <property type="molecule type" value="Genomic_DNA"/>
</dbReference>
<dbReference type="GO" id="GO:0005886">
    <property type="term" value="C:plasma membrane"/>
    <property type="evidence" value="ECO:0007669"/>
    <property type="project" value="UniProtKB-SubCell"/>
</dbReference>
<keyword evidence="6" id="KW-0375">Hydrogen ion transport</keyword>
<evidence type="ECO:0000256" key="8">
    <source>
        <dbReference type="ARBA" id="ARBA00023065"/>
    </source>
</evidence>
<comment type="caution">
    <text evidence="13">The sequence shown here is derived from an EMBL/GenBank/DDBJ whole genome shotgun (WGS) entry which is preliminary data.</text>
</comment>
<evidence type="ECO:0008006" key="15">
    <source>
        <dbReference type="Google" id="ProtNLM"/>
    </source>
</evidence>
<keyword evidence="14" id="KW-1185">Reference proteome</keyword>
<keyword evidence="9 12" id="KW-0472">Membrane</keyword>
<organism evidence="13 14">
    <name type="scientific">Hypsibius exemplaris</name>
    <name type="common">Freshwater tardigrade</name>
    <dbReference type="NCBI Taxonomy" id="2072580"/>
    <lineage>
        <taxon>Eukaryota</taxon>
        <taxon>Metazoa</taxon>
        <taxon>Ecdysozoa</taxon>
        <taxon>Tardigrada</taxon>
        <taxon>Eutardigrada</taxon>
        <taxon>Parachela</taxon>
        <taxon>Hypsibioidea</taxon>
        <taxon>Hypsibiidae</taxon>
        <taxon>Hypsibius</taxon>
    </lineage>
</organism>
<dbReference type="Pfam" id="PF03189">
    <property type="entry name" value="Otopetrin"/>
    <property type="match status" value="1"/>
</dbReference>
<reference evidence="14" key="1">
    <citation type="submission" date="2017-01" db="EMBL/GenBank/DDBJ databases">
        <title>Comparative genomics of anhydrobiosis in the tardigrade Hypsibius dujardini.</title>
        <authorList>
            <person name="Yoshida Y."/>
            <person name="Koutsovoulos G."/>
            <person name="Laetsch D."/>
            <person name="Stevens L."/>
            <person name="Kumar S."/>
            <person name="Horikawa D."/>
            <person name="Ishino K."/>
            <person name="Komine S."/>
            <person name="Tomita M."/>
            <person name="Blaxter M."/>
            <person name="Arakawa K."/>
        </authorList>
    </citation>
    <scope>NUCLEOTIDE SEQUENCE [LARGE SCALE GENOMIC DNA]</scope>
    <source>
        <strain evidence="14">Z151</strain>
    </source>
</reference>
<keyword evidence="3" id="KW-0813">Transport</keyword>
<evidence type="ECO:0000256" key="11">
    <source>
        <dbReference type="SAM" id="MobiDB-lite"/>
    </source>
</evidence>
<accession>A0A1W0WQY0</accession>
<evidence type="ECO:0000256" key="6">
    <source>
        <dbReference type="ARBA" id="ARBA00022781"/>
    </source>
</evidence>
<comment type="similarity">
    <text evidence="2">Belongs to the otopetrin family.</text>
</comment>
<evidence type="ECO:0000256" key="12">
    <source>
        <dbReference type="SAM" id="Phobius"/>
    </source>
</evidence>
<evidence type="ECO:0000256" key="10">
    <source>
        <dbReference type="ARBA" id="ARBA00023303"/>
    </source>
</evidence>
<feature type="transmembrane region" description="Helical" evidence="12">
    <location>
        <begin position="255"/>
        <end position="275"/>
    </location>
</feature>
<evidence type="ECO:0000256" key="2">
    <source>
        <dbReference type="ARBA" id="ARBA00006513"/>
    </source>
</evidence>
<keyword evidence="4" id="KW-1003">Cell membrane</keyword>
<feature type="transmembrane region" description="Helical" evidence="12">
    <location>
        <begin position="324"/>
        <end position="343"/>
    </location>
</feature>
<feature type="transmembrane region" description="Helical" evidence="12">
    <location>
        <begin position="355"/>
        <end position="372"/>
    </location>
</feature>
<evidence type="ECO:0000313" key="13">
    <source>
        <dbReference type="EMBL" id="OQV17610.1"/>
    </source>
</evidence>
<keyword evidence="7 12" id="KW-1133">Transmembrane helix</keyword>
<feature type="transmembrane region" description="Helical" evidence="12">
    <location>
        <begin position="485"/>
        <end position="505"/>
    </location>
</feature>
<dbReference type="PANTHER" id="PTHR21522">
    <property type="entry name" value="PROTON CHANNEL OTOP"/>
    <property type="match status" value="1"/>
</dbReference>
<dbReference type="OrthoDB" id="6429739at2759"/>
<sequence length="796" mass="89720">MDLLRRFGSDATLSVNSLVFTPDHGHFEDNDQEVSFAPRDSGHHFRRVESGEFEQAVMSEPKIRSIKPFLNNHKRSANNSRIDLVYGIKEGPRKDNFTIAQGENEQDLTNYGLSNPKTFQMVSNLNALSNHLSSRNSEHRVHFPEDGKMHGYTQVSKRPSLDVASPLQATQSAQSIQPDALTGGLMTPRRESFEFHKEKKQHPSSPHSASHLMIRAEVSKHMSVLYCMLITITSASISISATLTHNMDATISRWFDSGMLAIGIAFLVFAFLYLFRKPKANPKAVKHMHIIGNHHYDHPEEHSIQDRFIENDVDSGSFYLKMGATAFAVGSMIYACLELGVFVENTSCFSGVMGLYPTLFIIYVLLQLYFIFKNSQFKITGCRALSRFGLAHLVATDICIWIRTLLDETITEVKELKQKQIIKAGGNASGPSDIAVTEEEVQSQLEKGHITDNFDGFQNHQQGYQSLCIDGVSTMHEMLETSAVFLYPCMIEYALITAGIVFIMWQSVGKSPHGHNRENQHVGSRRHPRMFSVDCSHAANGLFAGVLIIVLTLVGLIFYFLYLHTTQTGPESELMAGLCADILDVTLNSVGLLAVLYCGWQFFRKLQRIHVHNANMELDDGLLILTMIGVYAYSVLSIIGSMGGEGAMNILSVLGDILELVQSTLQTIFIFDASKRSLMYPIPERRNSDRRESDMEHRLKTLHFDKPGREMLTLLLAINFGQWAIDIMCTLRAETNTVPKEFFGTQQWAVMLHVTVPLVIFYRFHSTVCLFDIWKHSYKVHRPPRVHAKPDLPTIH</sequence>
<evidence type="ECO:0000256" key="7">
    <source>
        <dbReference type="ARBA" id="ARBA00022989"/>
    </source>
</evidence>
<evidence type="ECO:0000256" key="4">
    <source>
        <dbReference type="ARBA" id="ARBA00022475"/>
    </source>
</evidence>
<evidence type="ECO:0000313" key="14">
    <source>
        <dbReference type="Proteomes" id="UP000192578"/>
    </source>
</evidence>
<keyword evidence="5 12" id="KW-0812">Transmembrane</keyword>
<comment type="subcellular location">
    <subcellularLocation>
        <location evidence="1">Cell membrane</location>
        <topology evidence="1">Multi-pass membrane protein</topology>
    </subcellularLocation>
</comment>
<evidence type="ECO:0000256" key="3">
    <source>
        <dbReference type="ARBA" id="ARBA00022448"/>
    </source>
</evidence>
<feature type="compositionally biased region" description="Polar residues" evidence="11">
    <location>
        <begin position="167"/>
        <end position="177"/>
    </location>
</feature>
<dbReference type="InterPro" id="IPR004878">
    <property type="entry name" value="Otopetrin"/>
</dbReference>
<feature type="transmembrane region" description="Helical" evidence="12">
    <location>
        <begin position="621"/>
        <end position="644"/>
    </location>
</feature>
<name>A0A1W0WQY0_HYPEX</name>
<feature type="transmembrane region" description="Helical" evidence="12">
    <location>
        <begin position="223"/>
        <end position="243"/>
    </location>
</feature>
<dbReference type="Proteomes" id="UP000192578">
    <property type="component" value="Unassembled WGS sequence"/>
</dbReference>
<evidence type="ECO:0000256" key="5">
    <source>
        <dbReference type="ARBA" id="ARBA00022692"/>
    </source>
</evidence>
<dbReference type="AlphaFoldDB" id="A0A1W0WQY0"/>
<feature type="transmembrane region" description="Helical" evidence="12">
    <location>
        <begin position="574"/>
        <end position="600"/>
    </location>
</feature>
<dbReference type="GO" id="GO:0015252">
    <property type="term" value="F:proton channel activity"/>
    <property type="evidence" value="ECO:0007669"/>
    <property type="project" value="InterPro"/>
</dbReference>
<feature type="region of interest" description="Disordered" evidence="11">
    <location>
        <begin position="159"/>
        <end position="183"/>
    </location>
</feature>
<proteinExistence type="inferred from homology"/>
<keyword evidence="8" id="KW-0406">Ion transport</keyword>
<feature type="transmembrane region" description="Helical" evidence="12">
    <location>
        <begin position="384"/>
        <end position="406"/>
    </location>
</feature>
<keyword evidence="10" id="KW-0407">Ion channel</keyword>
<gene>
    <name evidence="13" type="ORF">BV898_08236</name>
</gene>
<evidence type="ECO:0000256" key="9">
    <source>
        <dbReference type="ARBA" id="ARBA00023136"/>
    </source>
</evidence>
<protein>
    <recommendedName>
        <fullName evidence="15">Otopetrin-2</fullName>
    </recommendedName>
</protein>